<dbReference type="SUPFAM" id="SSF48371">
    <property type="entry name" value="ARM repeat"/>
    <property type="match status" value="1"/>
</dbReference>
<protein>
    <submittedName>
        <fullName evidence="3">(wild Malaysian banana) hypothetical protein</fullName>
    </submittedName>
</protein>
<evidence type="ECO:0000256" key="1">
    <source>
        <dbReference type="SAM" id="Coils"/>
    </source>
</evidence>
<evidence type="ECO:0000256" key="2">
    <source>
        <dbReference type="SAM" id="MobiDB-lite"/>
    </source>
</evidence>
<dbReference type="PANTHER" id="PTHR35761">
    <property type="entry name" value="ATR INTERACTING PROTEIN"/>
    <property type="match status" value="1"/>
</dbReference>
<gene>
    <name evidence="3" type="ORF">GSMUA_302130.1</name>
</gene>
<dbReference type="GO" id="GO:0006974">
    <property type="term" value="P:DNA damage response"/>
    <property type="evidence" value="ECO:0007669"/>
    <property type="project" value="InterPro"/>
</dbReference>
<feature type="region of interest" description="Disordered" evidence="2">
    <location>
        <begin position="25"/>
        <end position="82"/>
    </location>
</feature>
<accession>A0A8D7FN21</accession>
<dbReference type="InterPro" id="IPR044952">
    <property type="entry name" value="SUV2"/>
</dbReference>
<dbReference type="InterPro" id="IPR016024">
    <property type="entry name" value="ARM-type_fold"/>
</dbReference>
<dbReference type="AlphaFoldDB" id="A0A8D7FN21"/>
<name>A0A8D7FN21_MUSAM</name>
<organism evidence="3">
    <name type="scientific">Musa acuminata subsp. malaccensis</name>
    <name type="common">Wild banana</name>
    <name type="synonym">Musa malaccensis</name>
    <dbReference type="NCBI Taxonomy" id="214687"/>
    <lineage>
        <taxon>Eukaryota</taxon>
        <taxon>Viridiplantae</taxon>
        <taxon>Streptophyta</taxon>
        <taxon>Embryophyta</taxon>
        <taxon>Tracheophyta</taxon>
        <taxon>Spermatophyta</taxon>
        <taxon>Magnoliopsida</taxon>
        <taxon>Liliopsida</taxon>
        <taxon>Zingiberales</taxon>
        <taxon>Musaceae</taxon>
        <taxon>Musa</taxon>
    </lineage>
</organism>
<reference evidence="3" key="1">
    <citation type="submission" date="2021-03" db="EMBL/GenBank/DDBJ databases">
        <authorList>
            <consortium name="Genoscope - CEA"/>
            <person name="William W."/>
        </authorList>
    </citation>
    <scope>NUCLEOTIDE SEQUENCE</scope>
    <source>
        <strain evidence="3">Doubled-haploid Pahang</strain>
    </source>
</reference>
<proteinExistence type="predicted"/>
<evidence type="ECO:0000313" key="3">
    <source>
        <dbReference type="EMBL" id="CAG1859918.1"/>
    </source>
</evidence>
<sequence>MSFEGIDEWDENFLDEAIRIELEALSSRNLPSDPPEPTILRPSSYADLNSSSRPHRDAIEPPYGRVQLHSEREPEPDSFAPIPSFGLGARGLAFDVRGGGLSFSPPRELSQRHVEKPNSEMDCEILEPWISRGERFSGGGITERDREVERLKRELGRVSKHLKHLERECTELKKEKTKKDEQLKLVFSEIEAKEAEIYNLKSGKLDHRKLDFQNAGTFIDQACHHPVNEDNCTWHTSQALDGTSDFVYSKTKGENGPSSSLSLEPRMFECNEHKVEHVQTTGLAEYHGLVDNRNSCYLFSNKIVLASMLIQKSCFPKKAAQSKGCRTVGTQTEICQDWGHSSLEDLTEYHISSKLLNIWDFPNSLMTGKIMISRLLVSCTADFCVLFRCMSMTSHTDLDCHADKSFSHHMTLHDDAQSELSLDASKVSRLYAILTKMHNGVSQLHDLLEALLELCTLENVVVVHRSLRILHIFLQHLLSYEKRSIKRNNILVGQPLNDNMHRGLRHQDWYQNMDIHHKRTYGENENSGLPMADISSFDLENLCMDKVGSDCDIKFLSSESLVSIFKCMQLVAMKNMKEDVRIEALGVMILIMMESNPSTERDKFGLMSLLEVLPKLLQKEAGPHVQKHALRLLFLLLNCPKMLLLFSNGGKENDEHAETVDHSVALEDAVNLILEGLSKCLLPAGTGDLELKLHKQAIILLAYVASCGKSGFEILLKSVGPRGVNFLQIIIQVLASELDIEIAGCALPRTLCKERTSLFREALILLNRLASHPIYSKATMEALTSSNPIASLTVDVVSRLPLRSKSLFKYDDAMKSQMEAETTDLAQLFRTRVFAFVGGKHIS</sequence>
<keyword evidence="1" id="KW-0175">Coiled coil</keyword>
<dbReference type="EMBL" id="HG996466">
    <property type="protein sequence ID" value="CAG1859918.1"/>
    <property type="molecule type" value="Genomic_DNA"/>
</dbReference>
<dbReference type="PANTHER" id="PTHR35761:SF1">
    <property type="entry name" value="PROTEIN SENSITIVE TO UV 2"/>
    <property type="match status" value="1"/>
</dbReference>
<feature type="coiled-coil region" evidence="1">
    <location>
        <begin position="148"/>
        <end position="182"/>
    </location>
</feature>